<dbReference type="GeneID" id="106151421"/>
<dbReference type="PANTHER" id="PTHR24198:SF165">
    <property type="entry name" value="ANKYRIN REPEAT-CONTAINING PROTEIN-RELATED"/>
    <property type="match status" value="1"/>
</dbReference>
<feature type="repeat" description="ANK" evidence="3">
    <location>
        <begin position="200"/>
        <end position="222"/>
    </location>
</feature>
<dbReference type="KEGG" id="lak:106151421"/>
<feature type="compositionally biased region" description="Basic residues" evidence="5">
    <location>
        <begin position="415"/>
        <end position="427"/>
    </location>
</feature>
<feature type="compositionally biased region" description="Acidic residues" evidence="5">
    <location>
        <begin position="431"/>
        <end position="453"/>
    </location>
</feature>
<feature type="repeat" description="ANK" evidence="3">
    <location>
        <begin position="49"/>
        <end position="78"/>
    </location>
</feature>
<sequence length="453" mass="51025">MVSKLAKQLVGVLKETDDEGEAVKEFLEEIKEEGEKPKIVISVQISGSNGITPLHAAAYLFDNPVVLEMLIATGIDVNETMVRDGRIYNLDGKMCQIREFSTPLLLAAKKGHKGNVTALLKHGANPNSLDADNNASLLFAVRGHHVDMAKSLIEKGADVDVKNNKQVSALHIACRRHGQQVSMLKLLLESKACPDFPDEEGNTPLHIAVSRGKIESVKLLLRYCDVNRTNNEGMTAMHIACMKDLRETAKILLRSKADLMIRDEEEKKALDYATPHMRQVLLEYSYLPEGTDYLLEKSDEMTEIGENDERSLKDVEEANTPVPADVQELRARSMTLHQEHQELKIRHDELNSDHTRLKKDNEQLLTRISDLEARQERLELAIGNLMETYDSALSKTVHMESKTGELEDKLERVSSARRRPGSSRPRHSGGDSEEEEEEEENDDEEDEDEEEDD</sequence>
<reference evidence="7" key="1">
    <citation type="submission" date="2025-08" db="UniProtKB">
        <authorList>
            <consortium name="RefSeq"/>
        </authorList>
    </citation>
    <scope>IDENTIFICATION</scope>
    <source>
        <tissue evidence="7">Gonads</tissue>
    </source>
</reference>
<dbReference type="AlphaFoldDB" id="A0A1S3H287"/>
<dbReference type="PROSITE" id="PS50088">
    <property type="entry name" value="ANK_REPEAT"/>
    <property type="match status" value="5"/>
</dbReference>
<feature type="repeat" description="ANK" evidence="3">
    <location>
        <begin position="99"/>
        <end position="131"/>
    </location>
</feature>
<dbReference type="RefSeq" id="XP_013380128.1">
    <property type="nucleotide sequence ID" value="XM_013524674.1"/>
</dbReference>
<dbReference type="PANTHER" id="PTHR24198">
    <property type="entry name" value="ANKYRIN REPEAT AND PROTEIN KINASE DOMAIN-CONTAINING PROTEIN"/>
    <property type="match status" value="1"/>
</dbReference>
<keyword evidence="6" id="KW-1185">Reference proteome</keyword>
<name>A0A1S3H287_LINAN</name>
<dbReference type="InterPro" id="IPR002110">
    <property type="entry name" value="Ankyrin_rpt"/>
</dbReference>
<dbReference type="OrthoDB" id="9995210at2759"/>
<dbReference type="Proteomes" id="UP000085678">
    <property type="component" value="Unplaced"/>
</dbReference>
<evidence type="ECO:0000313" key="7">
    <source>
        <dbReference type="RefSeq" id="XP_013380128.1"/>
    </source>
</evidence>
<protein>
    <submittedName>
        <fullName evidence="7">Ankyrin-1</fullName>
    </submittedName>
</protein>
<dbReference type="Pfam" id="PF00023">
    <property type="entry name" value="Ank"/>
    <property type="match status" value="1"/>
</dbReference>
<evidence type="ECO:0000256" key="4">
    <source>
        <dbReference type="SAM" id="Coils"/>
    </source>
</evidence>
<keyword evidence="4" id="KW-0175">Coiled coil</keyword>
<evidence type="ECO:0000256" key="2">
    <source>
        <dbReference type="ARBA" id="ARBA00023043"/>
    </source>
</evidence>
<dbReference type="STRING" id="7574.A0A1S3H287"/>
<feature type="repeat" description="ANK" evidence="3">
    <location>
        <begin position="232"/>
        <end position="264"/>
    </location>
</feature>
<evidence type="ECO:0000313" key="6">
    <source>
        <dbReference type="Proteomes" id="UP000085678"/>
    </source>
</evidence>
<keyword evidence="2 3" id="KW-0040">ANK repeat</keyword>
<dbReference type="InParanoid" id="A0A1S3H287"/>
<accession>A0A1S3H287</accession>
<feature type="region of interest" description="Disordered" evidence="5">
    <location>
        <begin position="400"/>
        <end position="453"/>
    </location>
</feature>
<evidence type="ECO:0000256" key="1">
    <source>
        <dbReference type="ARBA" id="ARBA00022737"/>
    </source>
</evidence>
<organism evidence="6 7">
    <name type="scientific">Lingula anatina</name>
    <name type="common">Brachiopod</name>
    <name type="synonym">Lingula unguis</name>
    <dbReference type="NCBI Taxonomy" id="7574"/>
    <lineage>
        <taxon>Eukaryota</taxon>
        <taxon>Metazoa</taxon>
        <taxon>Spiralia</taxon>
        <taxon>Lophotrochozoa</taxon>
        <taxon>Brachiopoda</taxon>
        <taxon>Linguliformea</taxon>
        <taxon>Lingulata</taxon>
        <taxon>Lingulida</taxon>
        <taxon>Linguloidea</taxon>
        <taxon>Lingulidae</taxon>
        <taxon>Lingula</taxon>
    </lineage>
</organism>
<dbReference type="SMART" id="SM00248">
    <property type="entry name" value="ANK"/>
    <property type="match status" value="6"/>
</dbReference>
<keyword evidence="1" id="KW-0677">Repeat</keyword>
<dbReference type="InterPro" id="IPR036770">
    <property type="entry name" value="Ankyrin_rpt-contain_sf"/>
</dbReference>
<dbReference type="Gene3D" id="1.25.40.20">
    <property type="entry name" value="Ankyrin repeat-containing domain"/>
    <property type="match status" value="2"/>
</dbReference>
<evidence type="ECO:0000256" key="5">
    <source>
        <dbReference type="SAM" id="MobiDB-lite"/>
    </source>
</evidence>
<gene>
    <name evidence="7" type="primary">LOC106151421</name>
</gene>
<proteinExistence type="predicted"/>
<feature type="repeat" description="ANK" evidence="3">
    <location>
        <begin position="132"/>
        <end position="164"/>
    </location>
</feature>
<dbReference type="PROSITE" id="PS50297">
    <property type="entry name" value="ANK_REP_REGION"/>
    <property type="match status" value="5"/>
</dbReference>
<dbReference type="SUPFAM" id="SSF48403">
    <property type="entry name" value="Ankyrin repeat"/>
    <property type="match status" value="1"/>
</dbReference>
<evidence type="ECO:0000256" key="3">
    <source>
        <dbReference type="PROSITE-ProRule" id="PRU00023"/>
    </source>
</evidence>
<dbReference type="Pfam" id="PF12796">
    <property type="entry name" value="Ank_2"/>
    <property type="match status" value="2"/>
</dbReference>
<feature type="compositionally biased region" description="Basic and acidic residues" evidence="5">
    <location>
        <begin position="400"/>
        <end position="414"/>
    </location>
</feature>
<feature type="coiled-coil region" evidence="4">
    <location>
        <begin position="326"/>
        <end position="388"/>
    </location>
</feature>